<evidence type="ECO:0000313" key="8">
    <source>
        <dbReference type="EMBL" id="TSA87927.1"/>
    </source>
</evidence>
<protein>
    <submittedName>
        <fullName evidence="8">Diguanylate cyclase</fullName>
    </submittedName>
</protein>
<dbReference type="Pfam" id="PF02743">
    <property type="entry name" value="dCache_1"/>
    <property type="match status" value="1"/>
</dbReference>
<evidence type="ECO:0000256" key="3">
    <source>
        <dbReference type="ARBA" id="ARBA00022692"/>
    </source>
</evidence>
<keyword evidence="4 6" id="KW-1133">Transmembrane helix</keyword>
<dbReference type="SMART" id="SM00267">
    <property type="entry name" value="GGDEF"/>
    <property type="match status" value="1"/>
</dbReference>
<keyword evidence="2" id="KW-1003">Cell membrane</keyword>
<keyword evidence="9" id="KW-1185">Reference proteome</keyword>
<dbReference type="InterPro" id="IPR050469">
    <property type="entry name" value="Diguanylate_Cyclase"/>
</dbReference>
<dbReference type="SUPFAM" id="SSF55073">
    <property type="entry name" value="Nucleotide cyclase"/>
    <property type="match status" value="1"/>
</dbReference>
<name>A0A553V627_9DEIO</name>
<dbReference type="InterPro" id="IPR033479">
    <property type="entry name" value="dCache_1"/>
</dbReference>
<evidence type="ECO:0000259" key="7">
    <source>
        <dbReference type="PROSITE" id="PS50887"/>
    </source>
</evidence>
<dbReference type="AlphaFoldDB" id="A0A553V627"/>
<evidence type="ECO:0000313" key="9">
    <source>
        <dbReference type="Proteomes" id="UP000316092"/>
    </source>
</evidence>
<evidence type="ECO:0000256" key="2">
    <source>
        <dbReference type="ARBA" id="ARBA00022475"/>
    </source>
</evidence>
<evidence type="ECO:0000256" key="1">
    <source>
        <dbReference type="ARBA" id="ARBA00004651"/>
    </source>
</evidence>
<feature type="domain" description="GGDEF" evidence="7">
    <location>
        <begin position="416"/>
        <end position="559"/>
    </location>
</feature>
<evidence type="ECO:0000256" key="6">
    <source>
        <dbReference type="SAM" id="Phobius"/>
    </source>
</evidence>
<organism evidence="8 9">
    <name type="scientific">Deinococcus detaillensis</name>
    <dbReference type="NCBI Taxonomy" id="2592048"/>
    <lineage>
        <taxon>Bacteria</taxon>
        <taxon>Thermotogati</taxon>
        <taxon>Deinococcota</taxon>
        <taxon>Deinococci</taxon>
        <taxon>Deinococcales</taxon>
        <taxon>Deinococcaceae</taxon>
        <taxon>Deinococcus</taxon>
    </lineage>
</organism>
<dbReference type="Gene3D" id="3.30.450.20">
    <property type="entry name" value="PAS domain"/>
    <property type="match status" value="2"/>
</dbReference>
<evidence type="ECO:0000256" key="5">
    <source>
        <dbReference type="ARBA" id="ARBA00023136"/>
    </source>
</evidence>
<keyword evidence="3 6" id="KW-0812">Transmembrane</keyword>
<dbReference type="Gene3D" id="3.30.70.270">
    <property type="match status" value="1"/>
</dbReference>
<dbReference type="GO" id="GO:0043709">
    <property type="term" value="P:cell adhesion involved in single-species biofilm formation"/>
    <property type="evidence" value="ECO:0007669"/>
    <property type="project" value="TreeGrafter"/>
</dbReference>
<dbReference type="CDD" id="cd18774">
    <property type="entry name" value="PDC2_HK_sensor"/>
    <property type="match status" value="1"/>
</dbReference>
<feature type="transmembrane region" description="Helical" evidence="6">
    <location>
        <begin position="354"/>
        <end position="373"/>
    </location>
</feature>
<dbReference type="InterPro" id="IPR000160">
    <property type="entry name" value="GGDEF_dom"/>
</dbReference>
<dbReference type="InterPro" id="IPR029787">
    <property type="entry name" value="Nucleotide_cyclase"/>
</dbReference>
<dbReference type="GO" id="GO:0005886">
    <property type="term" value="C:plasma membrane"/>
    <property type="evidence" value="ECO:0007669"/>
    <property type="project" value="UniProtKB-SubCell"/>
</dbReference>
<evidence type="ECO:0000256" key="4">
    <source>
        <dbReference type="ARBA" id="ARBA00022989"/>
    </source>
</evidence>
<reference evidence="8 9" key="1">
    <citation type="submission" date="2019-07" db="EMBL/GenBank/DDBJ databases">
        <title>Deinococcus detaillus sp. nov., isolated from humus soil in Antarctica.</title>
        <authorList>
            <person name="Zhang K."/>
        </authorList>
    </citation>
    <scope>NUCLEOTIDE SEQUENCE [LARGE SCALE GENOMIC DNA]</scope>
    <source>
        <strain evidence="8 9">H1</strain>
    </source>
</reference>
<dbReference type="GO" id="GO:0052621">
    <property type="term" value="F:diguanylate cyclase activity"/>
    <property type="evidence" value="ECO:0007669"/>
    <property type="project" value="TreeGrafter"/>
</dbReference>
<dbReference type="PROSITE" id="PS50887">
    <property type="entry name" value="GGDEF"/>
    <property type="match status" value="1"/>
</dbReference>
<dbReference type="PANTHER" id="PTHR45138">
    <property type="entry name" value="REGULATORY COMPONENTS OF SENSORY TRANSDUCTION SYSTEM"/>
    <property type="match status" value="1"/>
</dbReference>
<dbReference type="NCBIfam" id="TIGR00254">
    <property type="entry name" value="GGDEF"/>
    <property type="match status" value="1"/>
</dbReference>
<dbReference type="PANTHER" id="PTHR45138:SF9">
    <property type="entry name" value="DIGUANYLATE CYCLASE DGCM-RELATED"/>
    <property type="match status" value="1"/>
</dbReference>
<dbReference type="Proteomes" id="UP000316092">
    <property type="component" value="Unassembled WGS sequence"/>
</dbReference>
<dbReference type="GO" id="GO:1902201">
    <property type="term" value="P:negative regulation of bacterial-type flagellum-dependent cell motility"/>
    <property type="evidence" value="ECO:0007669"/>
    <property type="project" value="TreeGrafter"/>
</dbReference>
<dbReference type="Pfam" id="PF00990">
    <property type="entry name" value="GGDEF"/>
    <property type="match status" value="1"/>
</dbReference>
<dbReference type="CDD" id="cd01949">
    <property type="entry name" value="GGDEF"/>
    <property type="match status" value="1"/>
</dbReference>
<dbReference type="OrthoDB" id="9804955at2"/>
<gene>
    <name evidence="8" type="ORF">FNU79_01395</name>
</gene>
<dbReference type="InterPro" id="IPR043128">
    <property type="entry name" value="Rev_trsase/Diguanyl_cyclase"/>
</dbReference>
<dbReference type="EMBL" id="VKDB01000001">
    <property type="protein sequence ID" value="TSA87927.1"/>
    <property type="molecule type" value="Genomic_DNA"/>
</dbReference>
<accession>A0A553V627</accession>
<comment type="subcellular location">
    <subcellularLocation>
        <location evidence="1">Cell membrane</location>
        <topology evidence="1">Multi-pass membrane protein</topology>
    </subcellularLocation>
</comment>
<feature type="transmembrane region" description="Helical" evidence="6">
    <location>
        <begin position="30"/>
        <end position="49"/>
    </location>
</feature>
<keyword evidence="5 6" id="KW-0472">Membrane</keyword>
<proteinExistence type="predicted"/>
<sequence length="562" mass="60641">MFPDFRKFSSSAAALTPRQASRVFSWTRFMILLALLLILVGSMSAVLWANRRSGEAILKAQARDGLMQLVRVTGDNVGAYLQTALQIVSINRSLILSGQLDVSSSADVTLTFNTMLYAIKQLDGVLLGHTDGRFEYVRRGGSGLYIKVIERGGQNRSEVTQLDAENRVVSRVTAADPYDPRTRLWYKLALEKPGQSVWTPPYVFASSQLPGVTVATALIAPGGMRVVVGTDVRLSGLVQLLENLKLTPGGRAFITDSQGHAIATSRAWPRDVQGRVPTLREVGDPALGALLEGGALLSLQKNAELTRRYSVGNEAYSAVLHRVEVQPGVYWVVGVYAPDRDFVSDLSGVARQQLILTAALILLTILVAWPLAFSATQPLAALQRQASTDALTGLRNRASFLAQLAEDLGRKTLSATELGVAILDLDSFKAINDTFGHGVGDEVLQAFSTFLLAATLPGDTVGRLGGDEFALLLRGPNQAEVRLRLEGLLEQLASKPLEVRGVSRELQATAGLVFHAPQAAATHLARSREQLASHLLARADAALIGGKRLEKGRVWVGDEVER</sequence>
<comment type="caution">
    <text evidence="8">The sequence shown here is derived from an EMBL/GenBank/DDBJ whole genome shotgun (WGS) entry which is preliminary data.</text>
</comment>
<dbReference type="RefSeq" id="WP_143719122.1">
    <property type="nucleotide sequence ID" value="NZ_VKDB01000001.1"/>
</dbReference>